<dbReference type="EMBL" id="KI913953">
    <property type="protein sequence ID" value="ETW08372.1"/>
    <property type="molecule type" value="Genomic_DNA"/>
</dbReference>
<sequence>MQSAMLAWHVLILTTTTVVLCGTMALFIQSRKARAHPGPVLVCLILSSSFSMIFRACTHIMSPTAPSFTSIDFNHEVETNTTLILYWFTLYFASSTTFWYLMLAMDLISSLSNPFLPFQSNSLIHHMLAWPLAGVWCVLYDIAVYQQPKSVPEVHLRMVVLLPLYGSLIYILFALHAAEARSRQLTTTTHATTLRMAKLIVPYLVVFGASGMAHMGIFVADLYNGKPTGYSSYIDQLVGIVSTMVLFVRFYFDSGVCRRRAVNAPPNQSEGDLSTVVSPQDDNFSDYLRTTASPSEAPPLPRVQSTTNFNVDIAAELRKMVMDLTRMGIVSAAASEVSDDEPSVVSDRAPTAPDFTAVERKRITFWGGTAATVADALVFEDVAPTVFHSLRELAGIGQASYLHSFDSDENLREVCSEGKSGNIFYFTANRQFMVKSVPKEEFDTLRSILSEYYTYLVQNPSSHLCRYFGCHSITLPVGTRRMYFVVMQNLFIEGPPHQRYDLKGNTDRRQAIPSWDVEAKMRAAVMRQKIAKLMMDIDFSRIHQCISVSDADSTAVKTQLKRDIQFLAGLHIMDYSILVGVRYVDQPCVLRNGAAVPSKDGMTMYDIGIIDMLQRYNWRWTVQRWFLGTFLCKDMTEVSAVPPTQYGDRLIRFIWHSMFNQARRESRSSLFTNSTQPSGLTFAEGADGRLSRRPSGYLQFKTEGESGATPDLWFASNLSDDIIDIHDCVLLQETS</sequence>
<name>A0A024UR91_9STRA</name>
<dbReference type="AlphaFoldDB" id="A0A024UR91"/>
<evidence type="ECO:0000256" key="2">
    <source>
        <dbReference type="SAM" id="Phobius"/>
    </source>
</evidence>
<keyword evidence="1" id="KW-0547">Nucleotide-binding</keyword>
<feature type="transmembrane region" description="Helical" evidence="2">
    <location>
        <begin position="81"/>
        <end position="102"/>
    </location>
</feature>
<dbReference type="CDD" id="cd00139">
    <property type="entry name" value="PIPKc"/>
    <property type="match status" value="1"/>
</dbReference>
<dbReference type="Gene3D" id="3.30.800.10">
    <property type="entry name" value="Phosphatidylinositol Phosphate Kinase II Beta"/>
    <property type="match status" value="1"/>
</dbReference>
<dbReference type="eggNOG" id="KOG0229">
    <property type="taxonomic scope" value="Eukaryota"/>
</dbReference>
<dbReference type="GO" id="GO:0046854">
    <property type="term" value="P:phosphatidylinositol phosphate biosynthetic process"/>
    <property type="evidence" value="ECO:0007669"/>
    <property type="project" value="TreeGrafter"/>
</dbReference>
<dbReference type="OrthoDB" id="20783at2759"/>
<feature type="transmembrane region" description="Helical" evidence="2">
    <location>
        <begin position="199"/>
        <end position="220"/>
    </location>
</feature>
<dbReference type="Pfam" id="PF01504">
    <property type="entry name" value="PIP5K"/>
    <property type="match status" value="2"/>
</dbReference>
<dbReference type="VEuPathDB" id="FungiDB:H310_00967"/>
<dbReference type="STRING" id="157072.A0A024UR91"/>
<feature type="transmembrane region" description="Helical" evidence="2">
    <location>
        <begin position="155"/>
        <end position="178"/>
    </location>
</feature>
<protein>
    <recommendedName>
        <fullName evidence="3">PIPK domain-containing protein</fullName>
    </recommendedName>
</protein>
<evidence type="ECO:0000256" key="1">
    <source>
        <dbReference type="PROSITE-ProRule" id="PRU00781"/>
    </source>
</evidence>
<keyword evidence="2" id="KW-0812">Transmembrane</keyword>
<dbReference type="InterPro" id="IPR023610">
    <property type="entry name" value="PInositol-4/5-P-5/4-kinase"/>
</dbReference>
<dbReference type="SMART" id="SM00330">
    <property type="entry name" value="PIPKc"/>
    <property type="match status" value="1"/>
</dbReference>
<accession>A0A024UR91</accession>
<feature type="transmembrane region" description="Helical" evidence="2">
    <location>
        <begin position="232"/>
        <end position="252"/>
    </location>
</feature>
<dbReference type="GO" id="GO:0005524">
    <property type="term" value="F:ATP binding"/>
    <property type="evidence" value="ECO:0007669"/>
    <property type="project" value="UniProtKB-UniRule"/>
</dbReference>
<keyword evidence="1" id="KW-0067">ATP-binding</keyword>
<dbReference type="InterPro" id="IPR027483">
    <property type="entry name" value="PInositol-4-P-4/5-kinase_C_sf"/>
</dbReference>
<dbReference type="RefSeq" id="XP_008862177.1">
    <property type="nucleotide sequence ID" value="XM_008863955.1"/>
</dbReference>
<dbReference type="GO" id="GO:0005886">
    <property type="term" value="C:plasma membrane"/>
    <property type="evidence" value="ECO:0007669"/>
    <property type="project" value="TreeGrafter"/>
</dbReference>
<gene>
    <name evidence="4" type="ORF">H310_00967</name>
</gene>
<dbReference type="PANTHER" id="PTHR23086">
    <property type="entry name" value="PHOSPHATIDYLINOSITOL-4-PHOSPHATE 5-KINASE"/>
    <property type="match status" value="1"/>
</dbReference>
<dbReference type="GO" id="GO:0016308">
    <property type="term" value="F:1-phosphatidylinositol-4-phosphate 5-kinase activity"/>
    <property type="evidence" value="ECO:0007669"/>
    <property type="project" value="TreeGrafter"/>
</dbReference>
<reference evidence="4" key="1">
    <citation type="submission" date="2013-12" db="EMBL/GenBank/DDBJ databases">
        <title>The Genome Sequence of Aphanomyces invadans NJM9701.</title>
        <authorList>
            <consortium name="The Broad Institute Genomics Platform"/>
            <person name="Russ C."/>
            <person name="Tyler B."/>
            <person name="van West P."/>
            <person name="Dieguez-Uribeondo J."/>
            <person name="Young S.K."/>
            <person name="Zeng Q."/>
            <person name="Gargeya S."/>
            <person name="Fitzgerald M."/>
            <person name="Abouelleil A."/>
            <person name="Alvarado L."/>
            <person name="Chapman S.B."/>
            <person name="Gainer-Dewar J."/>
            <person name="Goldberg J."/>
            <person name="Griggs A."/>
            <person name="Gujja S."/>
            <person name="Hansen M."/>
            <person name="Howarth C."/>
            <person name="Imamovic A."/>
            <person name="Ireland A."/>
            <person name="Larimer J."/>
            <person name="McCowan C."/>
            <person name="Murphy C."/>
            <person name="Pearson M."/>
            <person name="Poon T.W."/>
            <person name="Priest M."/>
            <person name="Roberts A."/>
            <person name="Saif S."/>
            <person name="Shea T."/>
            <person name="Sykes S."/>
            <person name="Wortman J."/>
            <person name="Nusbaum C."/>
            <person name="Birren B."/>
        </authorList>
    </citation>
    <scope>NUCLEOTIDE SEQUENCE [LARGE SCALE GENOMIC DNA]</scope>
    <source>
        <strain evidence="4">NJM9701</strain>
    </source>
</reference>
<dbReference type="GeneID" id="20078017"/>
<dbReference type="InterPro" id="IPR027484">
    <property type="entry name" value="PInositol-4-P-5-kinase_N"/>
</dbReference>
<dbReference type="SUPFAM" id="SSF56104">
    <property type="entry name" value="SAICAR synthase-like"/>
    <property type="match status" value="1"/>
</dbReference>
<dbReference type="InterPro" id="IPR002498">
    <property type="entry name" value="PInositol-4-P-4/5-kinase_core"/>
</dbReference>
<keyword evidence="1" id="KW-0808">Transferase</keyword>
<feature type="transmembrane region" description="Helical" evidence="2">
    <location>
        <begin position="6"/>
        <end position="28"/>
    </location>
</feature>
<keyword evidence="2" id="KW-1133">Transmembrane helix</keyword>
<feature type="transmembrane region" description="Helical" evidence="2">
    <location>
        <begin position="123"/>
        <end position="143"/>
    </location>
</feature>
<feature type="domain" description="PIPK" evidence="3">
    <location>
        <begin position="317"/>
        <end position="658"/>
    </location>
</feature>
<evidence type="ECO:0000313" key="4">
    <source>
        <dbReference type="EMBL" id="ETW08372.1"/>
    </source>
</evidence>
<feature type="transmembrane region" description="Helical" evidence="2">
    <location>
        <begin position="40"/>
        <end position="61"/>
    </location>
</feature>
<proteinExistence type="predicted"/>
<dbReference type="PROSITE" id="PS51455">
    <property type="entry name" value="PIPK"/>
    <property type="match status" value="1"/>
</dbReference>
<keyword evidence="1" id="KW-0418">Kinase</keyword>
<dbReference type="PANTHER" id="PTHR23086:SF8">
    <property type="entry name" value="PHOSPHATIDYLINOSITOL 5-PHOSPHATE 4-KINASE, ISOFORM A"/>
    <property type="match status" value="1"/>
</dbReference>
<dbReference type="Gene3D" id="3.30.810.10">
    <property type="entry name" value="2-Layer Sandwich"/>
    <property type="match status" value="1"/>
</dbReference>
<evidence type="ECO:0000259" key="3">
    <source>
        <dbReference type="PROSITE" id="PS51455"/>
    </source>
</evidence>
<keyword evidence="2" id="KW-0472">Membrane</keyword>
<organism evidence="4">
    <name type="scientific">Aphanomyces invadans</name>
    <dbReference type="NCBI Taxonomy" id="157072"/>
    <lineage>
        <taxon>Eukaryota</taxon>
        <taxon>Sar</taxon>
        <taxon>Stramenopiles</taxon>
        <taxon>Oomycota</taxon>
        <taxon>Saprolegniomycetes</taxon>
        <taxon>Saprolegniales</taxon>
        <taxon>Verrucalvaceae</taxon>
        <taxon>Aphanomyces</taxon>
    </lineage>
</organism>